<accession>A0AAD4MW40</accession>
<keyword evidence="4" id="KW-1185">Reference proteome</keyword>
<dbReference type="CDD" id="cd00325">
    <property type="entry name" value="chitinase_GH19"/>
    <property type="match status" value="1"/>
</dbReference>
<dbReference type="GO" id="GO:0016998">
    <property type="term" value="P:cell wall macromolecule catabolic process"/>
    <property type="evidence" value="ECO:0007669"/>
    <property type="project" value="InterPro"/>
</dbReference>
<gene>
    <name evidence="3" type="ORF">DdX_14972</name>
</gene>
<dbReference type="AlphaFoldDB" id="A0AAD4MW40"/>
<evidence type="ECO:0000259" key="2">
    <source>
        <dbReference type="Pfam" id="PF00182"/>
    </source>
</evidence>
<dbReference type="PANTHER" id="PTHR47836">
    <property type="entry name" value="PROTEIN CBG09520-RELATED"/>
    <property type="match status" value="1"/>
</dbReference>
<name>A0AAD4MW40_9BILA</name>
<dbReference type="InterPro" id="IPR023346">
    <property type="entry name" value="Lysozyme-like_dom_sf"/>
</dbReference>
<dbReference type="GO" id="GO:0004568">
    <property type="term" value="F:chitinase activity"/>
    <property type="evidence" value="ECO:0007669"/>
    <property type="project" value="InterPro"/>
</dbReference>
<feature type="signal peptide" evidence="1">
    <location>
        <begin position="1"/>
        <end position="27"/>
    </location>
</feature>
<dbReference type="PANTHER" id="PTHR47836:SF1">
    <property type="entry name" value="GLYCO_HYDRO_19_CAT DOMAIN-CONTAINING PROTEIN"/>
    <property type="match status" value="1"/>
</dbReference>
<dbReference type="Pfam" id="PF00182">
    <property type="entry name" value="Glyco_hydro_19"/>
    <property type="match status" value="1"/>
</dbReference>
<dbReference type="SUPFAM" id="SSF53955">
    <property type="entry name" value="Lysozyme-like"/>
    <property type="match status" value="1"/>
</dbReference>
<proteinExistence type="predicted"/>
<comment type="caution">
    <text evidence="3">The sequence shown here is derived from an EMBL/GenBank/DDBJ whole genome shotgun (WGS) entry which is preliminary data.</text>
</comment>
<feature type="chain" id="PRO_5042212269" evidence="1">
    <location>
        <begin position="28"/>
        <end position="481"/>
    </location>
</feature>
<dbReference type="EMBL" id="JAKKPZ010000084">
    <property type="protein sequence ID" value="KAI1703336.1"/>
    <property type="molecule type" value="Genomic_DNA"/>
</dbReference>
<organism evidence="3 4">
    <name type="scientific">Ditylenchus destructor</name>
    <dbReference type="NCBI Taxonomy" id="166010"/>
    <lineage>
        <taxon>Eukaryota</taxon>
        <taxon>Metazoa</taxon>
        <taxon>Ecdysozoa</taxon>
        <taxon>Nematoda</taxon>
        <taxon>Chromadorea</taxon>
        <taxon>Rhabditida</taxon>
        <taxon>Tylenchina</taxon>
        <taxon>Tylenchomorpha</taxon>
        <taxon>Sphaerularioidea</taxon>
        <taxon>Anguinidae</taxon>
        <taxon>Anguininae</taxon>
        <taxon>Ditylenchus</taxon>
    </lineage>
</organism>
<dbReference type="InterPro" id="IPR000726">
    <property type="entry name" value="Glyco_hydro_19_cat"/>
</dbReference>
<dbReference type="Proteomes" id="UP001201812">
    <property type="component" value="Unassembled WGS sequence"/>
</dbReference>
<evidence type="ECO:0000256" key="1">
    <source>
        <dbReference type="SAM" id="SignalP"/>
    </source>
</evidence>
<dbReference type="Gene3D" id="3.30.20.10">
    <property type="entry name" value="Endochitinase, domain 2"/>
    <property type="match status" value="1"/>
</dbReference>
<evidence type="ECO:0000313" key="4">
    <source>
        <dbReference type="Proteomes" id="UP001201812"/>
    </source>
</evidence>
<sequence length="481" mass="54870">MTTVRKRSDFQISLIILLTLHAGILLAVQCPNTKKFGRQPPNKCTGPKDPNLKPRSKIEKWITKTMWEDFFPHANQGWGNNPCMPYSYESFIIAARYFPEFGADTVNSISSPGIQDHKDSPYTTADLQRRDVAAFFAHVVQETGENNYRLFNTSKLSSRYATECFYRGGFYQFFEGGPKSKLFTKRHSGGYSLKDGDTCVKEGRYCKRSAELDFWYPCKQAGTATPVANSTSNGSRYTGCYFGRGPLQLSWNYNYGQFQQFLRTQGIDVDLLDEPNQLITKADLPLAMLSALWFYMTPQPPKPSMHDIIMGNWNPGEKNRRAGYNGSVFGPTSLVINSECTGEDKSSIIGGAGENRRIKAFKWFCDKLGVEAGEEDTLSCKDMAETFDQRPMPKKLSWQPDWANMWKELPCDCAPAPYPGALPYYDPKFYKSDRFAKDNERNRLRCVYAIYKQPDIYKINGDNSPCFKQKVRIRLNRWGVP</sequence>
<dbReference type="GO" id="GO:0006032">
    <property type="term" value="P:chitin catabolic process"/>
    <property type="evidence" value="ECO:0007669"/>
    <property type="project" value="InterPro"/>
</dbReference>
<protein>
    <submittedName>
        <fullName evidence="3">Chitinase class I domain-containing protein</fullName>
    </submittedName>
</protein>
<evidence type="ECO:0000313" key="3">
    <source>
        <dbReference type="EMBL" id="KAI1703336.1"/>
    </source>
</evidence>
<dbReference type="Gene3D" id="1.10.530.10">
    <property type="match status" value="1"/>
</dbReference>
<feature type="domain" description="Glycoside hydrolase family 19 catalytic" evidence="2">
    <location>
        <begin position="223"/>
        <end position="375"/>
    </location>
</feature>
<reference evidence="3" key="1">
    <citation type="submission" date="2022-01" db="EMBL/GenBank/DDBJ databases">
        <title>Genome Sequence Resource for Two Populations of Ditylenchus destructor, the Migratory Endoparasitic Phytonematode.</title>
        <authorList>
            <person name="Zhang H."/>
            <person name="Lin R."/>
            <person name="Xie B."/>
        </authorList>
    </citation>
    <scope>NUCLEOTIDE SEQUENCE</scope>
    <source>
        <strain evidence="3">BazhouSP</strain>
    </source>
</reference>
<keyword evidence="1" id="KW-0732">Signal</keyword>